<dbReference type="Gene3D" id="3.90.1530.30">
    <property type="match status" value="1"/>
</dbReference>
<evidence type="ECO:0000313" key="7">
    <source>
        <dbReference type="Proteomes" id="UP000005286"/>
    </source>
</evidence>
<gene>
    <name evidence="6" type="ORF">HMPREF9290_0417</name>
</gene>
<dbReference type="PANTHER" id="PTHR33375:SF1">
    <property type="entry name" value="CHROMOSOME-PARTITIONING PROTEIN PARB-RELATED"/>
    <property type="match status" value="1"/>
</dbReference>
<dbReference type="GO" id="GO:0005694">
    <property type="term" value="C:chromosome"/>
    <property type="evidence" value="ECO:0007669"/>
    <property type="project" value="TreeGrafter"/>
</dbReference>
<dbReference type="EMBL" id="AEXM01000026">
    <property type="protein sequence ID" value="EGC81924.1"/>
    <property type="molecule type" value="Genomic_DNA"/>
</dbReference>
<comment type="caution">
    <text evidence="6">The sequence shown here is derived from an EMBL/GenBank/DDBJ whole genome shotgun (WGS) entry which is preliminary data.</text>
</comment>
<reference evidence="6 7" key="1">
    <citation type="submission" date="2011-01" db="EMBL/GenBank/DDBJ databases">
        <authorList>
            <person name="Durkin A.S."/>
            <person name="Madupu R."/>
            <person name="Torralba M."/>
            <person name="Gillis M."/>
            <person name="Methe B."/>
            <person name="Sutton G."/>
            <person name="Nelson K.E."/>
        </authorList>
    </citation>
    <scope>NUCLEOTIDE SEQUENCE [LARGE SCALE GENOMIC DNA]</scope>
    <source>
        <strain evidence="6 7">ACS-065-V-Col13</strain>
    </source>
</reference>
<evidence type="ECO:0000313" key="6">
    <source>
        <dbReference type="EMBL" id="EGC81924.1"/>
    </source>
</evidence>
<dbReference type="AlphaFoldDB" id="F0GW49"/>
<dbReference type="InterPro" id="IPR036086">
    <property type="entry name" value="ParB/Sulfiredoxin_sf"/>
</dbReference>
<dbReference type="SMART" id="SM00470">
    <property type="entry name" value="ParB"/>
    <property type="match status" value="1"/>
</dbReference>
<sequence>MTGRKTLGRGLSALIPESNEKLVESEKVTSLDINLIDPRSDQPRKNFDQESIEGLAESIKEYGLLNPIVVTKNGTRYEILAGERRFRACKHLGLEKIDAIIRDYSKKDIDILSLVENIQREDLSPVEEAKAYKKLVDDFSMTQEEIAKIMAKSRSYIANTIRLLNLNDEELDALTNKQISSSQARTLLSIKDDDKRKEALDGFISNKLNIRQAENLSEKNKTKKAKKTKKKDGLSDIDKILLEDYEEKFMDKVGSKVKIDKTGQIYKLIIDCFTVEDIENIYWRLKDENN</sequence>
<evidence type="ECO:0000256" key="1">
    <source>
        <dbReference type="ARBA" id="ARBA00004453"/>
    </source>
</evidence>
<accession>F0GW49</accession>
<comment type="subcellular location">
    <subcellularLocation>
        <location evidence="1">Cytoplasm</location>
        <location evidence="1">Nucleoid</location>
    </subcellularLocation>
</comment>
<dbReference type="STRING" id="879305.HMPREF9290_0417"/>
<dbReference type="PANTHER" id="PTHR33375">
    <property type="entry name" value="CHROMOSOME-PARTITIONING PROTEIN PARB-RELATED"/>
    <property type="match status" value="1"/>
</dbReference>
<dbReference type="FunFam" id="1.10.10.2830:FF:000001">
    <property type="entry name" value="Chromosome partitioning protein ParB"/>
    <property type="match status" value="1"/>
</dbReference>
<keyword evidence="7" id="KW-1185">Reference proteome</keyword>
<keyword evidence="3" id="KW-0159">Chromosome partition</keyword>
<dbReference type="FunFam" id="3.90.1530.30:FF:000001">
    <property type="entry name" value="Chromosome partitioning protein ParB"/>
    <property type="match status" value="1"/>
</dbReference>
<dbReference type="Gene3D" id="1.10.10.2830">
    <property type="match status" value="1"/>
</dbReference>
<dbReference type="GO" id="GO:0003677">
    <property type="term" value="F:DNA binding"/>
    <property type="evidence" value="ECO:0007669"/>
    <property type="project" value="UniProtKB-KW"/>
</dbReference>
<dbReference type="InterPro" id="IPR041468">
    <property type="entry name" value="HTH_ParB/Spo0J"/>
</dbReference>
<evidence type="ECO:0000256" key="3">
    <source>
        <dbReference type="ARBA" id="ARBA00022829"/>
    </source>
</evidence>
<evidence type="ECO:0000256" key="2">
    <source>
        <dbReference type="ARBA" id="ARBA00006295"/>
    </source>
</evidence>
<dbReference type="InterPro" id="IPR003115">
    <property type="entry name" value="ParB_N"/>
</dbReference>
<evidence type="ECO:0000256" key="4">
    <source>
        <dbReference type="ARBA" id="ARBA00023125"/>
    </source>
</evidence>
<dbReference type="InterPro" id="IPR004437">
    <property type="entry name" value="ParB/RepB/Spo0J"/>
</dbReference>
<organism evidence="6 7">
    <name type="scientific">Anaerococcus prevotii ACS-065-V-Col13</name>
    <dbReference type="NCBI Taxonomy" id="879305"/>
    <lineage>
        <taxon>Bacteria</taxon>
        <taxon>Bacillati</taxon>
        <taxon>Bacillota</taxon>
        <taxon>Tissierellia</taxon>
        <taxon>Tissierellales</taxon>
        <taxon>Peptoniphilaceae</taxon>
        <taxon>Anaerococcus</taxon>
    </lineage>
</organism>
<dbReference type="CDD" id="cd16393">
    <property type="entry name" value="SPO0J_N"/>
    <property type="match status" value="1"/>
</dbReference>
<dbReference type="GO" id="GO:0009295">
    <property type="term" value="C:nucleoid"/>
    <property type="evidence" value="ECO:0007669"/>
    <property type="project" value="UniProtKB-SubCell"/>
</dbReference>
<dbReference type="Proteomes" id="UP000005286">
    <property type="component" value="Unassembled WGS sequence"/>
</dbReference>
<dbReference type="SUPFAM" id="SSF110849">
    <property type="entry name" value="ParB/Sulfiredoxin"/>
    <property type="match status" value="1"/>
</dbReference>
<dbReference type="InterPro" id="IPR050336">
    <property type="entry name" value="Chromosome_partition/occlusion"/>
</dbReference>
<dbReference type="Pfam" id="PF02195">
    <property type="entry name" value="ParB_N"/>
    <property type="match status" value="1"/>
</dbReference>
<dbReference type="eggNOG" id="COG1475">
    <property type="taxonomic scope" value="Bacteria"/>
</dbReference>
<evidence type="ECO:0000259" key="5">
    <source>
        <dbReference type="SMART" id="SM00470"/>
    </source>
</evidence>
<dbReference type="RefSeq" id="WP_004834970.1">
    <property type="nucleotide sequence ID" value="NZ_AEXM01000026.1"/>
</dbReference>
<dbReference type="PATRIC" id="fig|879305.3.peg.1030"/>
<protein>
    <submittedName>
        <fullName evidence="6">Putative stage 0 sporulation protein J</fullName>
    </submittedName>
</protein>
<keyword evidence="4" id="KW-0238">DNA-binding</keyword>
<dbReference type="GO" id="GO:0007059">
    <property type="term" value="P:chromosome segregation"/>
    <property type="evidence" value="ECO:0007669"/>
    <property type="project" value="UniProtKB-KW"/>
</dbReference>
<comment type="similarity">
    <text evidence="2">Belongs to the ParB family.</text>
</comment>
<feature type="domain" description="ParB-like N-terminal" evidence="5">
    <location>
        <begin position="29"/>
        <end position="118"/>
    </location>
</feature>
<proteinExistence type="inferred from homology"/>
<dbReference type="Pfam" id="PF17762">
    <property type="entry name" value="HTH_ParB"/>
    <property type="match status" value="1"/>
</dbReference>
<name>F0GW49_9FIRM</name>
<dbReference type="NCBIfam" id="TIGR00180">
    <property type="entry name" value="parB_part"/>
    <property type="match status" value="1"/>
</dbReference>